<accession>A0A8H4NLQ8</accession>
<dbReference type="PROSITE" id="PS50088">
    <property type="entry name" value="ANK_REPEAT"/>
    <property type="match status" value="6"/>
</dbReference>
<keyword evidence="1" id="KW-0677">Repeat</keyword>
<name>A0A8H4NLQ8_9HYPO</name>
<dbReference type="OrthoDB" id="194358at2759"/>
<keyword evidence="2" id="KW-0040">ANK repeat</keyword>
<feature type="repeat" description="ANK" evidence="2">
    <location>
        <begin position="879"/>
        <end position="911"/>
    </location>
</feature>
<evidence type="ECO:0000259" key="4">
    <source>
        <dbReference type="Pfam" id="PF24883"/>
    </source>
</evidence>
<feature type="repeat" description="ANK" evidence="2">
    <location>
        <begin position="706"/>
        <end position="740"/>
    </location>
</feature>
<dbReference type="Proteomes" id="UP000605986">
    <property type="component" value="Unassembled WGS sequence"/>
</dbReference>
<feature type="repeat" description="ANK" evidence="2">
    <location>
        <begin position="912"/>
        <end position="944"/>
    </location>
</feature>
<feature type="repeat" description="ANK" evidence="2">
    <location>
        <begin position="741"/>
        <end position="773"/>
    </location>
</feature>
<gene>
    <name evidence="5" type="ORF">F53441_11593</name>
</gene>
<dbReference type="SMART" id="SM00248">
    <property type="entry name" value="ANK"/>
    <property type="match status" value="8"/>
</dbReference>
<dbReference type="PANTHER" id="PTHR10039:SF5">
    <property type="entry name" value="NACHT DOMAIN-CONTAINING PROTEIN"/>
    <property type="match status" value="1"/>
</dbReference>
<feature type="domain" description="Nephrocystin 3-like N-terminal" evidence="4">
    <location>
        <begin position="106"/>
        <end position="278"/>
    </location>
</feature>
<evidence type="ECO:0000313" key="6">
    <source>
        <dbReference type="Proteomes" id="UP000605986"/>
    </source>
</evidence>
<dbReference type="InterPro" id="IPR002110">
    <property type="entry name" value="Ankyrin_rpt"/>
</dbReference>
<evidence type="ECO:0000256" key="2">
    <source>
        <dbReference type="PROSITE-ProRule" id="PRU00023"/>
    </source>
</evidence>
<evidence type="ECO:0000256" key="1">
    <source>
        <dbReference type="ARBA" id="ARBA00022737"/>
    </source>
</evidence>
<organism evidence="5 6">
    <name type="scientific">Fusarium austroafricanum</name>
    <dbReference type="NCBI Taxonomy" id="2364996"/>
    <lineage>
        <taxon>Eukaryota</taxon>
        <taxon>Fungi</taxon>
        <taxon>Dikarya</taxon>
        <taxon>Ascomycota</taxon>
        <taxon>Pezizomycotina</taxon>
        <taxon>Sordariomycetes</taxon>
        <taxon>Hypocreomycetidae</taxon>
        <taxon>Hypocreales</taxon>
        <taxon>Nectriaceae</taxon>
        <taxon>Fusarium</taxon>
        <taxon>Fusarium concolor species complex</taxon>
    </lineage>
</organism>
<evidence type="ECO:0000313" key="5">
    <source>
        <dbReference type="EMBL" id="KAF4442949.1"/>
    </source>
</evidence>
<dbReference type="PROSITE" id="PS50297">
    <property type="entry name" value="ANK_REP_REGION"/>
    <property type="match status" value="5"/>
</dbReference>
<feature type="region of interest" description="Disordered" evidence="3">
    <location>
        <begin position="1"/>
        <end position="73"/>
    </location>
</feature>
<protein>
    <recommendedName>
        <fullName evidence="4">Nephrocystin 3-like N-terminal domain-containing protein</fullName>
    </recommendedName>
</protein>
<evidence type="ECO:0000256" key="3">
    <source>
        <dbReference type="SAM" id="MobiDB-lite"/>
    </source>
</evidence>
<dbReference type="Pfam" id="PF24883">
    <property type="entry name" value="NPHP3_N"/>
    <property type="match status" value="1"/>
</dbReference>
<dbReference type="SUPFAM" id="SSF52540">
    <property type="entry name" value="P-loop containing nucleoside triphosphate hydrolases"/>
    <property type="match status" value="1"/>
</dbReference>
<dbReference type="AlphaFoldDB" id="A0A8H4NLQ8"/>
<comment type="caution">
    <text evidence="5">The sequence shown here is derived from an EMBL/GenBank/DDBJ whole genome shotgun (WGS) entry which is preliminary data.</text>
</comment>
<dbReference type="InterPro" id="IPR036770">
    <property type="entry name" value="Ankyrin_rpt-contain_sf"/>
</dbReference>
<dbReference type="Pfam" id="PF12796">
    <property type="entry name" value="Ank_2"/>
    <property type="match status" value="2"/>
</dbReference>
<dbReference type="PANTHER" id="PTHR10039">
    <property type="entry name" value="AMELOGENIN"/>
    <property type="match status" value="1"/>
</dbReference>
<sequence>MREEQASQQNPQPPNGDGGSEFASTVQGHNVDLGNKSFTRRDNAHTINHNYYAPTSEYEHRGEKRKYEDEQDHDGQTFGYERLLKSLDFPQIDAQHENIRKAHSKTCKWILERPEYHDWLNPSKVQEHHGFFWIKGKPGAGKSTLMKFLLSNARSKMKSKIVIFFFFNARGQDLERSTIGMYRSLLQQLLLKIQRPQSLLDSELLSRISETHEWGTEALRTLFEEVVQSLKSTPLVVFIDALDECNVDEIRYRISSFKSLGDSTVSAGIEYHVCFASRHYPHVTMPRKVDLVLEGHEGHEQDIASYLDSELAIGNSKLADDIRSELQEKASGVFMWVVLVTGILQQKYDQGHIHALKQTLREIPGDLHELFRDILTRDNDNRDELLLCIQWVLFAKHPLKPEELYFVIRSSIEHGRIVEWDRDEIQDEVIRNFILSSSKGLAEITRSSTNPTVQFIHESVRDFLLKDHGLKDILIESSGNLEAESHERLKKSCFEYIQNYEADDKKILVFRTSRREEITTDRGKTDEQFPFFRYAIHNVLYHANAAEEGNIGQTSFLDNFLLPVWIKYNNLFETKAKRRYTLQASLMYILAEHGLGSLIGSNINSQSCFDTENERYGAPVLAAMATGNRKTVWRLMKRETRNEQPTSRLHDLCDEFLEYQTRFRIGRNFTFAQRRGILSYILDFGQGIVASFALASCRPFLELALEDENPLFYAVRFADDYPPLVQLLLDEGVGVECRDTKLKSPLHHVAAKGNEAILILLLSKGASLDCQDIGGRTPLSHAAGNSQGIIVLLLLSQGANLEYADNEGRTPLAYAVRAGSDSTVYFLLAKGANIETVDNMGTTPLFHTTLVFEMFLLKVINVAKILLDLGAIIDKTDHTGQTPLMRAATLFNSQLFDLLVHRGADINKTDNDGCTALLYATRCGVLESARFLILHGASVHMTDSTNGRSVFSYAVERDETWRGVVELLLCRGVLVEQAYTAGITPLSYAAMGAL</sequence>
<dbReference type="InterPro" id="IPR027417">
    <property type="entry name" value="P-loop_NTPase"/>
</dbReference>
<dbReference type="Gene3D" id="1.25.40.20">
    <property type="entry name" value="Ankyrin repeat-containing domain"/>
    <property type="match status" value="1"/>
</dbReference>
<proteinExistence type="predicted"/>
<dbReference type="EMBL" id="JAADJG010000584">
    <property type="protein sequence ID" value="KAF4442949.1"/>
    <property type="molecule type" value="Genomic_DNA"/>
</dbReference>
<dbReference type="Gene3D" id="3.40.50.300">
    <property type="entry name" value="P-loop containing nucleotide triphosphate hydrolases"/>
    <property type="match status" value="1"/>
</dbReference>
<feature type="compositionally biased region" description="Polar residues" evidence="3">
    <location>
        <begin position="1"/>
        <end position="10"/>
    </location>
</feature>
<keyword evidence="6" id="KW-1185">Reference proteome</keyword>
<feature type="compositionally biased region" description="Basic and acidic residues" evidence="3">
    <location>
        <begin position="57"/>
        <end position="68"/>
    </location>
</feature>
<feature type="repeat" description="ANK" evidence="2">
    <location>
        <begin position="774"/>
        <end position="806"/>
    </location>
</feature>
<dbReference type="SUPFAM" id="SSF48403">
    <property type="entry name" value="Ankyrin repeat"/>
    <property type="match status" value="1"/>
</dbReference>
<dbReference type="InterPro" id="IPR056884">
    <property type="entry name" value="NPHP3-like_N"/>
</dbReference>
<feature type="repeat" description="ANK" evidence="2">
    <location>
        <begin position="807"/>
        <end position="839"/>
    </location>
</feature>
<reference evidence="5" key="1">
    <citation type="submission" date="2020-01" db="EMBL/GenBank/DDBJ databases">
        <title>Identification and distribution of gene clusters putatively required for synthesis of sphingolipid metabolism inhibitors in phylogenetically diverse species of the filamentous fungus Fusarium.</title>
        <authorList>
            <person name="Kim H.-S."/>
            <person name="Busman M."/>
            <person name="Brown D.W."/>
            <person name="Divon H."/>
            <person name="Uhlig S."/>
            <person name="Proctor R.H."/>
        </authorList>
    </citation>
    <scope>NUCLEOTIDE SEQUENCE</scope>
    <source>
        <strain evidence="5">NRRL 53441</strain>
    </source>
</reference>